<dbReference type="InterPro" id="IPR012338">
    <property type="entry name" value="Beta-lactam/transpept-like"/>
</dbReference>
<gene>
    <name evidence="3" type="ORF">DFQ05_0925</name>
</gene>
<dbReference type="InterPro" id="IPR001466">
    <property type="entry name" value="Beta-lactam-related"/>
</dbReference>
<feature type="signal peptide" evidence="1">
    <location>
        <begin position="1"/>
        <end position="20"/>
    </location>
</feature>
<comment type="caution">
    <text evidence="3">The sequence shown here is derived from an EMBL/GenBank/DDBJ whole genome shotgun (WGS) entry which is preliminary data.</text>
</comment>
<dbReference type="PANTHER" id="PTHR46825:SF9">
    <property type="entry name" value="BETA-LACTAMASE-RELATED DOMAIN-CONTAINING PROTEIN"/>
    <property type="match status" value="1"/>
</dbReference>
<dbReference type="Gene3D" id="3.40.710.10">
    <property type="entry name" value="DD-peptidase/beta-lactamase superfamily"/>
    <property type="match status" value="1"/>
</dbReference>
<dbReference type="InterPro" id="IPR050491">
    <property type="entry name" value="AmpC-like"/>
</dbReference>
<evidence type="ECO:0000313" key="3">
    <source>
        <dbReference type="EMBL" id="TCK69404.1"/>
    </source>
</evidence>
<dbReference type="RefSeq" id="WP_132704008.1">
    <property type="nucleotide sequence ID" value="NZ_SMGI01000001.1"/>
</dbReference>
<sequence length="358" mass="40216">MNKIHILTLLLSFATINIVAQEQFNPEQQLKELSGKKQNIGIAAAYSIDGVTEWSQSSGFSCQDSEIPFSSTTLTRIASIAKPMTAVAIMQLFEKGLIELDTPIQTYLPTFPRKEKGDITIKQLLTHTSGISQYQSNKEVENKTQFNSLQEAIDVFRDRPLLFKPGSEYFYTSYGYVLLGRIIEQVSGLSYEDYMQKNIFDIANMKNTGIENINKQYDNKSCLYHNQKRKTKKTKQNNLSNRIPAGGFYSTLDDVIKFGEAIVNNTLISESTFKLMLESQPVTYDGSLYGFGWFFYGPKPNENIVIGHEGGQSGCTSQLFIIPKSKTVVVVLSNTSGTYRDVVTFASKLISHSELNKK</sequence>
<evidence type="ECO:0000313" key="4">
    <source>
        <dbReference type="Proteomes" id="UP000295714"/>
    </source>
</evidence>
<dbReference type="Pfam" id="PF00144">
    <property type="entry name" value="Beta-lactamase"/>
    <property type="match status" value="1"/>
</dbReference>
<name>A0A4R1KW67_9FLAO</name>
<feature type="chain" id="PRO_5020907083" evidence="1">
    <location>
        <begin position="21"/>
        <end position="358"/>
    </location>
</feature>
<dbReference type="PANTHER" id="PTHR46825">
    <property type="entry name" value="D-ALANYL-D-ALANINE-CARBOXYPEPTIDASE/ENDOPEPTIDASE AMPH"/>
    <property type="match status" value="1"/>
</dbReference>
<keyword evidence="4" id="KW-1185">Reference proteome</keyword>
<dbReference type="Proteomes" id="UP000295714">
    <property type="component" value="Unassembled WGS sequence"/>
</dbReference>
<reference evidence="3 4" key="1">
    <citation type="journal article" date="2015" name="Stand. Genomic Sci.">
        <title>Genomic Encyclopedia of Bacterial and Archaeal Type Strains, Phase III: the genomes of soil and plant-associated and newly described type strains.</title>
        <authorList>
            <person name="Whitman W.B."/>
            <person name="Woyke T."/>
            <person name="Klenk H.P."/>
            <person name="Zhou Y."/>
            <person name="Lilburn T.G."/>
            <person name="Beck B.J."/>
            <person name="De Vos P."/>
            <person name="Vandamme P."/>
            <person name="Eisen J.A."/>
            <person name="Garrity G."/>
            <person name="Hugenholtz P."/>
            <person name="Kyrpides N.C."/>
        </authorList>
    </citation>
    <scope>NUCLEOTIDE SEQUENCE [LARGE SCALE GENOMIC DNA]</scope>
    <source>
        <strain evidence="3 4">CECT 8445</strain>
    </source>
</reference>
<dbReference type="AlphaFoldDB" id="A0A4R1KW67"/>
<dbReference type="OrthoDB" id="9793489at2"/>
<evidence type="ECO:0000256" key="1">
    <source>
        <dbReference type="SAM" id="SignalP"/>
    </source>
</evidence>
<protein>
    <submittedName>
        <fullName evidence="3">CubicO group peptidase (Beta-lactamase class C family)</fullName>
    </submittedName>
</protein>
<feature type="domain" description="Beta-lactamase-related" evidence="2">
    <location>
        <begin position="30"/>
        <end position="341"/>
    </location>
</feature>
<accession>A0A4R1KW67</accession>
<keyword evidence="1" id="KW-0732">Signal</keyword>
<proteinExistence type="predicted"/>
<organism evidence="3 4">
    <name type="scientific">Winogradskyella wandonensis</name>
    <dbReference type="NCBI Taxonomy" id="1442586"/>
    <lineage>
        <taxon>Bacteria</taxon>
        <taxon>Pseudomonadati</taxon>
        <taxon>Bacteroidota</taxon>
        <taxon>Flavobacteriia</taxon>
        <taxon>Flavobacteriales</taxon>
        <taxon>Flavobacteriaceae</taxon>
        <taxon>Winogradskyella</taxon>
    </lineage>
</organism>
<evidence type="ECO:0000259" key="2">
    <source>
        <dbReference type="Pfam" id="PF00144"/>
    </source>
</evidence>
<dbReference type="SUPFAM" id="SSF56601">
    <property type="entry name" value="beta-lactamase/transpeptidase-like"/>
    <property type="match status" value="1"/>
</dbReference>
<dbReference type="EMBL" id="SMGI01000001">
    <property type="protein sequence ID" value="TCK69404.1"/>
    <property type="molecule type" value="Genomic_DNA"/>
</dbReference>